<dbReference type="FunFam" id="1.20.58.530:FF:000003">
    <property type="entry name" value="Myosin heavy chain 10"/>
    <property type="match status" value="1"/>
</dbReference>
<keyword evidence="8" id="KW-0133">Cell shape</keyword>
<dbReference type="GO" id="GO:0032982">
    <property type="term" value="C:myosin filament"/>
    <property type="evidence" value="ECO:0007669"/>
    <property type="project" value="TreeGrafter"/>
</dbReference>
<dbReference type="GO" id="GO:0008360">
    <property type="term" value="P:regulation of cell shape"/>
    <property type="evidence" value="ECO:0007669"/>
    <property type="project" value="UniProtKB-KW"/>
</dbReference>
<evidence type="ECO:0000256" key="12">
    <source>
        <dbReference type="ARBA" id="ARBA00023203"/>
    </source>
</evidence>
<dbReference type="Gene3D" id="1.20.58.530">
    <property type="match status" value="1"/>
</dbReference>
<dbReference type="FunFam" id="3.40.850.10:FF:000175">
    <property type="entry name" value="Myosin heavy chain 9"/>
    <property type="match status" value="1"/>
</dbReference>
<dbReference type="GO" id="GO:0005524">
    <property type="term" value="F:ATP binding"/>
    <property type="evidence" value="ECO:0007669"/>
    <property type="project" value="UniProtKB-UniRule"/>
</dbReference>
<dbReference type="GO" id="GO:0000146">
    <property type="term" value="F:microfilament motor activity"/>
    <property type="evidence" value="ECO:0007669"/>
    <property type="project" value="TreeGrafter"/>
</dbReference>
<evidence type="ECO:0000256" key="20">
    <source>
        <dbReference type="PROSITE-ProRule" id="PRU00782"/>
    </source>
</evidence>
<dbReference type="FunFam" id="1.10.10.820:FF:000001">
    <property type="entry name" value="Myosin heavy chain"/>
    <property type="match status" value="1"/>
</dbReference>
<name>A0AAR2J0M8_PYGNA</name>
<dbReference type="GeneTree" id="ENSGT00940000155632"/>
<dbReference type="Gene3D" id="6.10.250.2420">
    <property type="match status" value="1"/>
</dbReference>
<dbReference type="FunFam" id="1.20.5.340:FF:000008">
    <property type="entry name" value="Myosin heavy chain 11"/>
    <property type="match status" value="1"/>
</dbReference>
<dbReference type="GO" id="GO:0005938">
    <property type="term" value="C:cell cortex"/>
    <property type="evidence" value="ECO:0007669"/>
    <property type="project" value="UniProtKB-SubCell"/>
</dbReference>
<keyword evidence="14" id="KW-0968">Cytoplasmic vesicle</keyword>
<evidence type="ECO:0000313" key="24">
    <source>
        <dbReference type="Ensembl" id="ENSPNAP00000043386.1"/>
    </source>
</evidence>
<dbReference type="Ensembl" id="ENSPNAT00000074045.1">
    <property type="protein sequence ID" value="ENSPNAP00000043386.1"/>
    <property type="gene ID" value="ENSPNAG00000014179.2"/>
</dbReference>
<evidence type="ECO:0000256" key="2">
    <source>
        <dbReference type="ARBA" id="ARBA00004544"/>
    </source>
</evidence>
<feature type="compositionally biased region" description="Basic and acidic residues" evidence="21">
    <location>
        <begin position="1927"/>
        <end position="1938"/>
    </location>
</feature>
<evidence type="ECO:0000259" key="22">
    <source>
        <dbReference type="PROSITE" id="PS51456"/>
    </source>
</evidence>
<comment type="similarity">
    <text evidence="3 20">Belongs to the TRAFAC class myosin-kinesin ATPase superfamily. Myosin family.</text>
</comment>
<dbReference type="SMART" id="SM00015">
    <property type="entry name" value="IQ"/>
    <property type="match status" value="1"/>
</dbReference>
<keyword evidence="6 20" id="KW-0067">ATP-binding</keyword>
<dbReference type="FunFam" id="1.20.5.340:FF:000007">
    <property type="entry name" value="Myosin heavy chain, non-muscle"/>
    <property type="match status" value="1"/>
</dbReference>
<dbReference type="Gene3D" id="1.20.120.720">
    <property type="entry name" value="Myosin VI head, motor domain, U50 subdomain"/>
    <property type="match status" value="1"/>
</dbReference>
<dbReference type="FunFam" id="1.20.5.340:FF:000009">
    <property type="entry name" value="myosin-11 isoform X2"/>
    <property type="match status" value="1"/>
</dbReference>
<feature type="compositionally biased region" description="Basic and acidic residues" evidence="21">
    <location>
        <begin position="1838"/>
        <end position="1850"/>
    </location>
</feature>
<dbReference type="FunFam" id="1.20.5.4820:FF:000002">
    <property type="entry name" value="Myosin heavy chain 10"/>
    <property type="match status" value="1"/>
</dbReference>
<keyword evidence="4" id="KW-0963">Cytoplasm</keyword>
<reference evidence="24" key="3">
    <citation type="submission" date="2025-09" db="UniProtKB">
        <authorList>
            <consortium name="Ensembl"/>
        </authorList>
    </citation>
    <scope>IDENTIFICATION</scope>
</reference>
<reference evidence="24" key="2">
    <citation type="submission" date="2025-08" db="UniProtKB">
        <authorList>
            <consortium name="Ensembl"/>
        </authorList>
    </citation>
    <scope>IDENTIFICATION</scope>
</reference>
<dbReference type="InterPro" id="IPR004009">
    <property type="entry name" value="SH3_Myosin"/>
</dbReference>
<keyword evidence="25" id="KW-1185">Reference proteome</keyword>
<dbReference type="PROSITE" id="PS50096">
    <property type="entry name" value="IQ"/>
    <property type="match status" value="1"/>
</dbReference>
<dbReference type="InterPro" id="IPR027417">
    <property type="entry name" value="P-loop_NTPase"/>
</dbReference>
<evidence type="ECO:0000256" key="3">
    <source>
        <dbReference type="ARBA" id="ARBA00008314"/>
    </source>
</evidence>
<evidence type="ECO:0000256" key="21">
    <source>
        <dbReference type="SAM" id="MobiDB-lite"/>
    </source>
</evidence>
<dbReference type="InterPro" id="IPR000048">
    <property type="entry name" value="IQ_motif_EF-hand-BS"/>
</dbReference>
<evidence type="ECO:0000313" key="25">
    <source>
        <dbReference type="Proteomes" id="UP001501920"/>
    </source>
</evidence>
<comment type="subcellular location">
    <subcellularLocation>
        <location evidence="2">Cytoplasm</location>
        <location evidence="2">Cell cortex</location>
    </subcellularLocation>
    <subcellularLocation>
        <location evidence="1">Cytoplasm</location>
        <location evidence="1">Cytoskeleton</location>
    </subcellularLocation>
    <subcellularLocation>
        <location evidence="15">Cytoplasmic vesicle</location>
        <location evidence="15">Secretory vesicle</location>
        <location evidence="15">Cortical granule</location>
    </subcellularLocation>
</comment>
<organism evidence="24 25">
    <name type="scientific">Pygocentrus nattereri</name>
    <name type="common">Red-bellied piranha</name>
    <dbReference type="NCBI Taxonomy" id="42514"/>
    <lineage>
        <taxon>Eukaryota</taxon>
        <taxon>Metazoa</taxon>
        <taxon>Chordata</taxon>
        <taxon>Craniata</taxon>
        <taxon>Vertebrata</taxon>
        <taxon>Euteleostomi</taxon>
        <taxon>Actinopterygii</taxon>
        <taxon>Neopterygii</taxon>
        <taxon>Teleostei</taxon>
        <taxon>Ostariophysi</taxon>
        <taxon>Characiformes</taxon>
        <taxon>Characoidei</taxon>
        <taxon>Pygocentrus</taxon>
    </lineage>
</organism>
<keyword evidence="5 20" id="KW-0547">Nucleotide-binding</keyword>
<dbReference type="FunFam" id="1.20.120.720:FF:000002">
    <property type="entry name" value="Myosin heavy chain 10"/>
    <property type="match status" value="1"/>
</dbReference>
<feature type="region of interest" description="Disordered" evidence="21">
    <location>
        <begin position="1838"/>
        <end position="1871"/>
    </location>
</feature>
<dbReference type="FunFam" id="3.30.70.1590:FF:000001">
    <property type="entry name" value="Myosin heavy chain"/>
    <property type="match status" value="1"/>
</dbReference>
<dbReference type="PROSITE" id="PS51844">
    <property type="entry name" value="SH3_LIKE"/>
    <property type="match status" value="1"/>
</dbReference>
<dbReference type="InterPro" id="IPR036961">
    <property type="entry name" value="Kinesin_motor_dom_sf"/>
</dbReference>
<dbReference type="PANTHER" id="PTHR45615">
    <property type="entry name" value="MYOSIN HEAVY CHAIN, NON-MUSCLE"/>
    <property type="match status" value="1"/>
</dbReference>
<feature type="domain" description="Myosin motor" evidence="22">
    <location>
        <begin position="79"/>
        <end position="772"/>
    </location>
</feature>
<dbReference type="SUPFAM" id="SSF52540">
    <property type="entry name" value="P-loop containing nucleoside triphosphate hydrolases"/>
    <property type="match status" value="1"/>
</dbReference>
<dbReference type="Pfam" id="PF00612">
    <property type="entry name" value="IQ"/>
    <property type="match status" value="1"/>
</dbReference>
<evidence type="ECO:0000256" key="19">
    <source>
        <dbReference type="ARBA" id="ARBA00043098"/>
    </source>
</evidence>
<keyword evidence="10 20" id="KW-0518">Myosin</keyword>
<feature type="region of interest" description="Actin-binding" evidence="20">
    <location>
        <begin position="650"/>
        <end position="672"/>
    </location>
</feature>
<evidence type="ECO:0000256" key="18">
    <source>
        <dbReference type="ARBA" id="ARBA00042289"/>
    </source>
</evidence>
<evidence type="ECO:0000256" key="11">
    <source>
        <dbReference type="ARBA" id="ARBA00023175"/>
    </source>
</evidence>
<dbReference type="Pfam" id="PF00063">
    <property type="entry name" value="Myosin_head"/>
    <property type="match status" value="1"/>
</dbReference>
<evidence type="ECO:0000256" key="15">
    <source>
        <dbReference type="ARBA" id="ARBA00037865"/>
    </source>
</evidence>
<dbReference type="Proteomes" id="UP001501920">
    <property type="component" value="Chromosome 1"/>
</dbReference>
<evidence type="ECO:0000256" key="4">
    <source>
        <dbReference type="ARBA" id="ARBA00022490"/>
    </source>
</evidence>
<evidence type="ECO:0000256" key="6">
    <source>
        <dbReference type="ARBA" id="ARBA00022840"/>
    </source>
</evidence>
<keyword evidence="11 20" id="KW-0505">Motor protein</keyword>
<evidence type="ECO:0000256" key="8">
    <source>
        <dbReference type="ARBA" id="ARBA00022960"/>
    </source>
</evidence>
<feature type="region of interest" description="Disordered" evidence="21">
    <location>
        <begin position="1913"/>
        <end position="1938"/>
    </location>
</feature>
<proteinExistence type="inferred from homology"/>
<evidence type="ECO:0000259" key="23">
    <source>
        <dbReference type="PROSITE" id="PS51844"/>
    </source>
</evidence>
<dbReference type="CDD" id="cd01377">
    <property type="entry name" value="MYSc_class_II"/>
    <property type="match status" value="1"/>
</dbReference>
<dbReference type="GO" id="GO:0048731">
    <property type="term" value="P:system development"/>
    <property type="evidence" value="ECO:0007669"/>
    <property type="project" value="UniProtKB-ARBA"/>
</dbReference>
<dbReference type="GO" id="GO:0016460">
    <property type="term" value="C:myosin II complex"/>
    <property type="evidence" value="ECO:0007669"/>
    <property type="project" value="TreeGrafter"/>
</dbReference>
<dbReference type="GO" id="GO:0005516">
    <property type="term" value="F:calmodulin binding"/>
    <property type="evidence" value="ECO:0007669"/>
    <property type="project" value="UniProtKB-KW"/>
</dbReference>
<dbReference type="InterPro" id="IPR008989">
    <property type="entry name" value="Myosin_S1_N"/>
</dbReference>
<evidence type="ECO:0000256" key="14">
    <source>
        <dbReference type="ARBA" id="ARBA00023329"/>
    </source>
</evidence>
<dbReference type="GO" id="GO:0007010">
    <property type="term" value="P:cytoskeleton organization"/>
    <property type="evidence" value="ECO:0007669"/>
    <property type="project" value="UniProtKB-ARBA"/>
</dbReference>
<dbReference type="Gene3D" id="3.40.850.10">
    <property type="entry name" value="Kinesin motor domain"/>
    <property type="match status" value="1"/>
</dbReference>
<dbReference type="SUPFAM" id="SSF90257">
    <property type="entry name" value="Myosin rod fragments"/>
    <property type="match status" value="4"/>
</dbReference>
<accession>A0AAR2J0M8</accession>
<evidence type="ECO:0000256" key="1">
    <source>
        <dbReference type="ARBA" id="ARBA00004245"/>
    </source>
</evidence>
<sequence>MSAADKYLYVDRSVVNNPLAQADWASKKLVWVPSERLGFEAGSVKEEHGDEVLVELADSGKKVRVNKDDIQKMNPPKFNKVEDMAELTCLNEASVLHNLKERYYSGLIYTYSGLFCVVINPYKNLPIYSEEIVEMYKGKKRHEMPPHIYAITDTAYRSMMQDREDQSILCTGESGAGKTENTKKVIQYLAHVASSHKTKKDQGELEKQLLQANPILEAFGNAKTVKNDNSSRFGKFIRINFDVNGYIVGANIETYLLEKSRAIRQAREERTFHIFYYMLSGAGDKIRTELCLEGYSKYRFLSNGNVTIPGQQDKDMFTDTMEAMRIMGFSPEEHIGLLRVVSSVLQLGNMSFKKERHSDQASMPDDTAAQKVCHLMGMNVTDFTRAILSPRIKVGRDYVQKAQTQEQAEFAVEALAKATYERMFRWLVMRINKALDKTKRQGASFIGILDIAGFEIFELNSFEQLCINYTNEKLQQLFNHTMFILEQEEYQREGIEWSFIDFGLDLQPCIDLIEKPASPPGILALLDEECWFPKATDKSFVEKVLQEQGTHPKFFKPKKLKDEADFCIIHYAGKVDYKADEWLMKNMDPLNDNVATLLNQSTDKFVSELWKDVDRIVGLDKVAGMSELPGAFKTRKGMFRTVGQLYKEQLSKLMATLRNTNPNFVRCIIPNHEKKAGKLDPHLVLDQLRCNGVLEGIRICRQGFPNRIVFQEFRQRYEILTPNAIPKGFMDGKQACVLMIKALELDPNLYRIGQSKVFFRAGVLAHLEEERDMKITDVIISFQAWCRGYVARKAFAKRQQQLTAMKVIQRNCAAYLKLRNWQWWRLFTKVKPLLQVSRQEEEMQAKEDELNKVKEKQLHAEKQLEDMEVKQQQLMAEKLALQEQLQAEMDLCAEADEMRNRLVAKKQELEEILHDLEARVEEEEERANHLQTEKKKMQQNITDLEQQLDEEEAARQKLQLERVTLEAKLKKVEEDVMVLDDQNNKLSKEKKLLEERVAEFTTNLAEEEEKSKSLQKLKNKHEAMITDLEDRLRREEKLRQELEKNRRKLEGDSTELHDQIAELQAQIAELRAQLAKKEEELQEALARIEEEAAQKNLAQKKIRELEAQLSELQEDLELERAARTKAEKHRRDLGEELEALKTELEDTLDSTAAQQELRAKRETEVAHLKKTLEDEAKVHEQVVVEMRQKHGQAFDELNEQLEQAKRNKASVDKAKQALESERNELQIELQTLMQGKGESEHRRKKAEAQVQELQVKHAESEKQRAELAEKVTKLQVQLDNVNSLLSEVEGKSIKATKDCSAVESQLQDVQELLQEETRQKLSFGTRLRQLEDEQNGLKEQLEEEEEARRNVEKQLQAAQLGELRKKMEVEAGSLENAEEGKKRVQRDLEAVTQRLDERSLAYDKLDKTKTRLQQELDDLLVDQDHLRQIVSNLEKKQKKFDQMLAEEKSISARYAEERDRAEAEAREKETRALALARELETISDMKDELDRANKMLRAEMEDLVSSKDDVGKSVHELEKSKRGMEQQLEEMRTQLEELEDELQATEDAKLRLEVNMQAMKAQYERDLAGKDEMGEEKKRQLVKQVREMEMELEDERKQRSVAVAARKKMELDLKELEAAIDQANKNREEALKQLKKLQAQMKDLLRELDETRLSREEILAQSKENEKKVKSMEADMIQMQEVLNFFIHTNTHIFFLSLALAVEEKRRLEARIAQLEEELEEEQGNTELLNDRLKRTLLQVDQVNVELTAERSTSQRLEGARSQFERQNKELKLKLTEMEGTVKSKYKATIAALEAKIAQLEEQLDVETRERQSATKLVRRTEKKLKEVVLQVDDERRNSEQYKDQTEKLNSRMKQLKRQLEEAEEEAQRANANRRKLLRELEDATESADAMNREVTSLKSKLRRGDLPFTMRRVVSRGGVESDEESEAKSETPEPKPE</sequence>
<keyword evidence="13" id="KW-0206">Cytoskeleton</keyword>
<feature type="domain" description="Myosin N-terminal SH3-like" evidence="23">
    <location>
        <begin position="25"/>
        <end position="75"/>
    </location>
</feature>
<keyword evidence="7" id="KW-0112">Calmodulin-binding</keyword>
<dbReference type="PANTHER" id="PTHR45615:SF16">
    <property type="entry name" value="MYOSIN-9"/>
    <property type="match status" value="1"/>
</dbReference>
<keyword evidence="9" id="KW-0175">Coiled coil</keyword>
<evidence type="ECO:0000256" key="5">
    <source>
        <dbReference type="ARBA" id="ARBA00022741"/>
    </source>
</evidence>
<dbReference type="SMART" id="SM00242">
    <property type="entry name" value="MYSc"/>
    <property type="match status" value="1"/>
</dbReference>
<evidence type="ECO:0000256" key="9">
    <source>
        <dbReference type="ARBA" id="ARBA00023054"/>
    </source>
</evidence>
<dbReference type="GO" id="GO:0060473">
    <property type="term" value="C:cortical granule"/>
    <property type="evidence" value="ECO:0007669"/>
    <property type="project" value="UniProtKB-SubCell"/>
</dbReference>
<dbReference type="Gene3D" id="2.30.30.360">
    <property type="entry name" value="Myosin S1 fragment, N-terminal"/>
    <property type="match status" value="1"/>
</dbReference>
<evidence type="ECO:0000256" key="7">
    <source>
        <dbReference type="ARBA" id="ARBA00022860"/>
    </source>
</evidence>
<dbReference type="Gene3D" id="1.20.5.340">
    <property type="match status" value="4"/>
</dbReference>
<dbReference type="Gene3D" id="1.10.10.820">
    <property type="match status" value="1"/>
</dbReference>
<dbReference type="Pfam" id="PF01576">
    <property type="entry name" value="Myosin_tail_1"/>
    <property type="match status" value="1"/>
</dbReference>
<dbReference type="InterPro" id="IPR001609">
    <property type="entry name" value="Myosin_head_motor_dom-like"/>
</dbReference>
<evidence type="ECO:0000256" key="16">
    <source>
        <dbReference type="ARBA" id="ARBA00039816"/>
    </source>
</evidence>
<protein>
    <recommendedName>
        <fullName evidence="16">Myosin-9</fullName>
    </recommendedName>
    <alternativeName>
        <fullName evidence="17">Myosin heavy chain 9</fullName>
    </alternativeName>
    <alternativeName>
        <fullName evidence="18">Myosin heavy chain, non-muscle IIa</fullName>
    </alternativeName>
    <alternativeName>
        <fullName evidence="19">Non-muscle myosin heavy chain IIa</fullName>
    </alternativeName>
</protein>
<dbReference type="GO" id="GO:0030029">
    <property type="term" value="P:actin filament-based process"/>
    <property type="evidence" value="ECO:0007669"/>
    <property type="project" value="UniProtKB-ARBA"/>
</dbReference>
<dbReference type="FunFam" id="2.30.30.360:FF:000001">
    <property type="entry name" value="Myosin heavy chain"/>
    <property type="match status" value="1"/>
</dbReference>
<evidence type="ECO:0000256" key="10">
    <source>
        <dbReference type="ARBA" id="ARBA00023123"/>
    </source>
</evidence>
<dbReference type="InterPro" id="IPR002928">
    <property type="entry name" value="Myosin_tail"/>
</dbReference>
<feature type="binding site" evidence="20">
    <location>
        <begin position="172"/>
        <end position="179"/>
    </location>
    <ligand>
        <name>ATP</name>
        <dbReference type="ChEBI" id="CHEBI:30616"/>
    </ligand>
</feature>
<dbReference type="PROSITE" id="PS51456">
    <property type="entry name" value="MYOSIN_MOTOR"/>
    <property type="match status" value="1"/>
</dbReference>
<reference evidence="24 25" key="1">
    <citation type="submission" date="2020-10" db="EMBL/GenBank/DDBJ databases">
        <title>Pygocentrus nattereri (red-bellied piranha) genome, fPygNat1, primary haplotype.</title>
        <authorList>
            <person name="Myers G."/>
            <person name="Meyer A."/>
            <person name="Karagic N."/>
            <person name="Pippel M."/>
            <person name="Winkler S."/>
            <person name="Tracey A."/>
            <person name="Wood J."/>
            <person name="Formenti G."/>
            <person name="Howe K."/>
            <person name="Fedrigo O."/>
            <person name="Jarvis E.D."/>
        </authorList>
    </citation>
    <scope>NUCLEOTIDE SEQUENCE [LARGE SCALE GENOMIC DNA]</scope>
</reference>
<dbReference type="Gene3D" id="1.20.5.4820">
    <property type="match status" value="1"/>
</dbReference>
<dbReference type="PRINTS" id="PR00193">
    <property type="entry name" value="MYOSINHEAVY"/>
</dbReference>
<keyword evidence="12 20" id="KW-0009">Actin-binding</keyword>
<evidence type="ECO:0000256" key="17">
    <source>
        <dbReference type="ARBA" id="ARBA00041440"/>
    </source>
</evidence>
<evidence type="ECO:0000256" key="13">
    <source>
        <dbReference type="ARBA" id="ARBA00023212"/>
    </source>
</evidence>
<dbReference type="GO" id="GO:0051015">
    <property type="term" value="F:actin filament binding"/>
    <property type="evidence" value="ECO:0007669"/>
    <property type="project" value="InterPro"/>
</dbReference>
<dbReference type="Pfam" id="PF02736">
    <property type="entry name" value="Myosin_N"/>
    <property type="match status" value="1"/>
</dbReference>
<dbReference type="FunFam" id="4.10.270.10:FF:000001">
    <property type="entry name" value="Myosin heavy chain, non-muscle"/>
    <property type="match status" value="1"/>
</dbReference>